<organism evidence="1">
    <name type="scientific">Rhizophora mucronata</name>
    <name type="common">Asiatic mangrove</name>
    <dbReference type="NCBI Taxonomy" id="61149"/>
    <lineage>
        <taxon>Eukaryota</taxon>
        <taxon>Viridiplantae</taxon>
        <taxon>Streptophyta</taxon>
        <taxon>Embryophyta</taxon>
        <taxon>Tracheophyta</taxon>
        <taxon>Spermatophyta</taxon>
        <taxon>Magnoliopsida</taxon>
        <taxon>eudicotyledons</taxon>
        <taxon>Gunneridae</taxon>
        <taxon>Pentapetalae</taxon>
        <taxon>rosids</taxon>
        <taxon>fabids</taxon>
        <taxon>Malpighiales</taxon>
        <taxon>Rhizophoraceae</taxon>
        <taxon>Rhizophora</taxon>
    </lineage>
</organism>
<sequence>MNFHLITRGVNAFNCNFVYLPIAR</sequence>
<dbReference type="AlphaFoldDB" id="A0A2P2NSX5"/>
<evidence type="ECO:0000313" key="1">
    <source>
        <dbReference type="EMBL" id="MBX45622.1"/>
    </source>
</evidence>
<proteinExistence type="predicted"/>
<name>A0A2P2NSX5_RHIMU</name>
<dbReference type="EMBL" id="GGEC01065138">
    <property type="protein sequence ID" value="MBX45622.1"/>
    <property type="molecule type" value="Transcribed_RNA"/>
</dbReference>
<reference evidence="1" key="1">
    <citation type="submission" date="2018-02" db="EMBL/GenBank/DDBJ databases">
        <title>Rhizophora mucronata_Transcriptome.</title>
        <authorList>
            <person name="Meera S.P."/>
            <person name="Sreeshan A."/>
            <person name="Augustine A."/>
        </authorList>
    </citation>
    <scope>NUCLEOTIDE SEQUENCE</scope>
    <source>
        <tissue evidence="1">Leaf</tissue>
    </source>
</reference>
<accession>A0A2P2NSX5</accession>
<protein>
    <submittedName>
        <fullName evidence="1">Uncharacterized protein</fullName>
    </submittedName>
</protein>